<reference evidence="1" key="1">
    <citation type="submission" date="2023-04" db="EMBL/GenBank/DDBJ databases">
        <title>Candida boidinii NBRC 1967.</title>
        <authorList>
            <person name="Ichikawa N."/>
            <person name="Sato H."/>
            <person name="Tonouchi N."/>
        </authorList>
    </citation>
    <scope>NUCLEOTIDE SEQUENCE</scope>
    <source>
        <strain evidence="1">NBRC 1967</strain>
    </source>
</reference>
<evidence type="ECO:0000313" key="1">
    <source>
        <dbReference type="EMBL" id="GME87602.1"/>
    </source>
</evidence>
<comment type="caution">
    <text evidence="1">The sequence shown here is derived from an EMBL/GenBank/DDBJ whole genome shotgun (WGS) entry which is preliminary data.</text>
</comment>
<sequence>MNTHKPLDKKRVDIKPRLLSCRFNQNQSCFAIGLETGFKVYNTDPMNVRTTKIFANASAFSDSSVTDDSTDGNKSIYTGSGIGLITMLNRTNYLALVGGGCNPKYPMNKVIIWDDLKKKESITLEFTSNVLNVMISRLRIIVVLRNHVLIYSFESRPKLITKYETYDNDLGCAYLSSGTIAPSQSATQSLSSSGSSTAGAATAPSSLSSSGSDHHILAFPGRTIGQIQIIDMSPSKIDKNVVSIVKSHKNKITNICVSHGGHMIASASEIGTLIRVHSSLSGSLLFEFRRGADRANITSMEFSPNDSKLAVISDKNTLHVFNISDTINGNSMKDNINNDNGGKRRSSGGSGGSGDSDQLNQLKEFRNKSHFLKNWNIFPSYYNSTWSFVSKHISDETDSELLGNSRSGKNGGENTKSGSSGTSTSNNASDYTRSSSGLSPNVSGSSGIDIKNTKNEDTGILGWSDEYSIIVIWKLKCKWEKYVIVEKEYIRHGGNHNTNSLDNDDHSEGQYGKKRKWELVREGWRSFGNLNS</sequence>
<proteinExistence type="predicted"/>
<name>A0ACB5TFU2_CANBO</name>
<evidence type="ECO:0000313" key="2">
    <source>
        <dbReference type="Proteomes" id="UP001165101"/>
    </source>
</evidence>
<dbReference type="Proteomes" id="UP001165101">
    <property type="component" value="Unassembled WGS sequence"/>
</dbReference>
<keyword evidence="2" id="KW-1185">Reference proteome</keyword>
<dbReference type="EMBL" id="BSXV01000120">
    <property type="protein sequence ID" value="GME87602.1"/>
    <property type="molecule type" value="Genomic_DNA"/>
</dbReference>
<gene>
    <name evidence="1" type="ORF">Cboi01_000046100</name>
</gene>
<organism evidence="1 2">
    <name type="scientific">Candida boidinii</name>
    <name type="common">Yeast</name>
    <dbReference type="NCBI Taxonomy" id="5477"/>
    <lineage>
        <taxon>Eukaryota</taxon>
        <taxon>Fungi</taxon>
        <taxon>Dikarya</taxon>
        <taxon>Ascomycota</taxon>
        <taxon>Saccharomycotina</taxon>
        <taxon>Pichiomycetes</taxon>
        <taxon>Pichiales</taxon>
        <taxon>Pichiaceae</taxon>
        <taxon>Ogataea</taxon>
        <taxon>Ogataea/Candida clade</taxon>
    </lineage>
</organism>
<protein>
    <submittedName>
        <fullName evidence="1">Unnamed protein product</fullName>
    </submittedName>
</protein>
<accession>A0ACB5TFU2</accession>